<sequence>MPNDVDIAYRKKMLRFNVVNSHFDKSVMGQFYEVVDEFFLEKLNLEQSIKIQT</sequence>
<dbReference type="EMBL" id="CP002872">
    <property type="protein sequence ID" value="AEI36814.1"/>
    <property type="molecule type" value="Genomic_DNA"/>
</dbReference>
<proteinExistence type="predicted"/>
<keyword evidence="2" id="KW-1185">Reference proteome</keyword>
<accession>A0ABM5MCL3</accession>
<gene>
    <name evidence="1" type="ordered locus">F7308_1890</name>
</gene>
<protein>
    <submittedName>
        <fullName evidence="1">Uncharacterized protein</fullName>
    </submittedName>
</protein>
<evidence type="ECO:0000313" key="1">
    <source>
        <dbReference type="EMBL" id="AEI36814.1"/>
    </source>
</evidence>
<name>A0ABM5MCL3_FRAST</name>
<dbReference type="Proteomes" id="UP000000490">
    <property type="component" value="Chromosome"/>
</dbReference>
<organism evidence="1 2">
    <name type="scientific">Francisella salina</name>
    <dbReference type="NCBI Taxonomy" id="573569"/>
    <lineage>
        <taxon>Bacteria</taxon>
        <taxon>Pseudomonadati</taxon>
        <taxon>Pseudomonadota</taxon>
        <taxon>Gammaproteobacteria</taxon>
        <taxon>Thiotrichales</taxon>
        <taxon>Francisellaceae</taxon>
        <taxon>Francisella</taxon>
    </lineage>
</organism>
<reference evidence="1" key="1">
    <citation type="submission" date="2011-05" db="EMBL/GenBank/DDBJ databases">
        <authorList>
            <person name="Kuske C.R."/>
            <person name="Challacombe J.F."/>
            <person name="Siddaramappa S."/>
            <person name="Petersen J.M."/>
            <person name="Bruce D.C."/>
        </authorList>
    </citation>
    <scope>NUCLEOTIDE SEQUENCE</scope>
    <source>
        <strain evidence="1">TX077308</strain>
    </source>
</reference>
<dbReference type="RefSeq" id="WP_013923641.1">
    <property type="nucleotide sequence ID" value="NC_015696.1"/>
</dbReference>
<evidence type="ECO:0000313" key="2">
    <source>
        <dbReference type="Proteomes" id="UP000000490"/>
    </source>
</evidence>